<evidence type="ECO:0000256" key="2">
    <source>
        <dbReference type="ARBA" id="ARBA00022692"/>
    </source>
</evidence>
<feature type="transmembrane region" description="Helical" evidence="5">
    <location>
        <begin position="128"/>
        <end position="148"/>
    </location>
</feature>
<keyword evidence="4 5" id="KW-0472">Membrane</keyword>
<evidence type="ECO:0000313" key="7">
    <source>
        <dbReference type="EMBL" id="KZE83864.1"/>
    </source>
</evidence>
<evidence type="ECO:0000256" key="1">
    <source>
        <dbReference type="ARBA" id="ARBA00004141"/>
    </source>
</evidence>
<dbReference type="GO" id="GO:0016020">
    <property type="term" value="C:membrane"/>
    <property type="evidence" value="ECO:0007669"/>
    <property type="project" value="UniProtKB-SubCell"/>
</dbReference>
<evidence type="ECO:0000256" key="4">
    <source>
        <dbReference type="ARBA" id="ARBA00023136"/>
    </source>
</evidence>
<feature type="transmembrane region" description="Helical" evidence="5">
    <location>
        <begin position="295"/>
        <end position="314"/>
    </location>
</feature>
<feature type="transmembrane region" description="Helical" evidence="5">
    <location>
        <begin position="53"/>
        <end position="70"/>
    </location>
</feature>
<feature type="transmembrane region" description="Helical" evidence="5">
    <location>
        <begin position="247"/>
        <end position="264"/>
    </location>
</feature>
<evidence type="ECO:0000313" key="8">
    <source>
        <dbReference type="Proteomes" id="UP000076630"/>
    </source>
</evidence>
<evidence type="ECO:0000256" key="5">
    <source>
        <dbReference type="SAM" id="Phobius"/>
    </source>
</evidence>
<dbReference type="AlphaFoldDB" id="A0A164AHG3"/>
<dbReference type="Pfam" id="PF13515">
    <property type="entry name" value="FUSC_2"/>
    <property type="match status" value="1"/>
</dbReference>
<dbReference type="RefSeq" id="WP_038986412.1">
    <property type="nucleotide sequence ID" value="NZ_JACAJN010000048.1"/>
</dbReference>
<dbReference type="EMBL" id="LQNU01000033">
    <property type="protein sequence ID" value="KZE83864.1"/>
    <property type="molecule type" value="Genomic_DNA"/>
</dbReference>
<evidence type="ECO:0000259" key="6">
    <source>
        <dbReference type="Pfam" id="PF13515"/>
    </source>
</evidence>
<name>A0A164AHG3_9FLAO</name>
<feature type="transmembrane region" description="Helical" evidence="5">
    <location>
        <begin position="224"/>
        <end position="240"/>
    </location>
</feature>
<feature type="transmembrane region" description="Helical" evidence="5">
    <location>
        <begin position="100"/>
        <end position="121"/>
    </location>
</feature>
<feature type="transmembrane region" description="Helical" evidence="5">
    <location>
        <begin position="320"/>
        <end position="342"/>
    </location>
</feature>
<feature type="transmembrane region" description="Helical" evidence="5">
    <location>
        <begin position="77"/>
        <end position="94"/>
    </location>
</feature>
<feature type="domain" description="Integral membrane bound transporter" evidence="6">
    <location>
        <begin position="211"/>
        <end position="335"/>
    </location>
</feature>
<keyword evidence="2 5" id="KW-0812">Transmembrane</keyword>
<keyword evidence="8" id="KW-1185">Reference proteome</keyword>
<dbReference type="OrthoDB" id="581879at2"/>
<accession>A0A164AHG3</accession>
<feature type="transmembrane region" description="Helical" evidence="5">
    <location>
        <begin position="195"/>
        <end position="218"/>
    </location>
</feature>
<reference evidence="7 8" key="1">
    <citation type="submission" date="2016-01" db="EMBL/GenBank/DDBJ databases">
        <title>Whole genome sequencing of Myroides marinus L41.</title>
        <authorList>
            <person name="Hong K.W."/>
        </authorList>
    </citation>
    <scope>NUCLEOTIDE SEQUENCE [LARGE SCALE GENOMIC DNA]</scope>
    <source>
        <strain evidence="7 8">L41</strain>
    </source>
</reference>
<organism evidence="7 8">
    <name type="scientific">Myroides marinus</name>
    <dbReference type="NCBI Taxonomy" id="703342"/>
    <lineage>
        <taxon>Bacteria</taxon>
        <taxon>Pseudomonadati</taxon>
        <taxon>Bacteroidota</taxon>
        <taxon>Flavobacteriia</taxon>
        <taxon>Flavobacteriales</taxon>
        <taxon>Flavobacteriaceae</taxon>
        <taxon>Myroides</taxon>
    </lineage>
</organism>
<keyword evidence="3 5" id="KW-1133">Transmembrane helix</keyword>
<dbReference type="Proteomes" id="UP000076630">
    <property type="component" value="Unassembled WGS sequence"/>
</dbReference>
<feature type="transmembrane region" description="Helical" evidence="5">
    <location>
        <begin position="154"/>
        <end position="174"/>
    </location>
</feature>
<comment type="caution">
    <text evidence="7">The sequence shown here is derived from an EMBL/GenBank/DDBJ whole genome shotgun (WGS) entry which is preliminary data.</text>
</comment>
<sequence>MNKNFFVNLLQQESKTLFKLKHSERLWHIPLMAMLATGLPLLTGWYFNNLQAGLLACLAGLVILYLPSNIPTPQRMITMLVCSFGFMLSFAVGISFSFNFIASAIAFGVFVTAVQWVNLYFNTRPPGSFFFIMVASMSSNMPFDLATIPTRLGYIVMGTMFACTLALIYSIIVGKKYNSKTTIHLIRPVPIKDQLDYFIKAIIVGTFMSVSLLVGHLLKFDNPYWIPISCAAIMQGISLYHVWQRALQRIAGTFIGLGLCWILISISNDPLYMCICIMLLQFIIEMFISRNYAIAVIFITALTVFLAEAANPIITTPNILIQARFIDIVIGSIIGGIGGWFLHHEYLRKQTRDSIRTTRLQLLKKKRRTMRNNNG</sequence>
<evidence type="ECO:0000256" key="3">
    <source>
        <dbReference type="ARBA" id="ARBA00022989"/>
    </source>
</evidence>
<dbReference type="InterPro" id="IPR049453">
    <property type="entry name" value="Memb_transporter_dom"/>
</dbReference>
<gene>
    <name evidence="7" type="ORF">AV926_02875</name>
</gene>
<proteinExistence type="predicted"/>
<feature type="transmembrane region" description="Helical" evidence="5">
    <location>
        <begin position="270"/>
        <end position="288"/>
    </location>
</feature>
<protein>
    <recommendedName>
        <fullName evidence="6">Integral membrane bound transporter domain-containing protein</fullName>
    </recommendedName>
</protein>
<comment type="subcellular location">
    <subcellularLocation>
        <location evidence="1">Membrane</location>
        <topology evidence="1">Multi-pass membrane protein</topology>
    </subcellularLocation>
</comment>
<feature type="transmembrane region" description="Helical" evidence="5">
    <location>
        <begin position="26"/>
        <end position="47"/>
    </location>
</feature>